<feature type="transmembrane region" description="Helical" evidence="1">
    <location>
        <begin position="203"/>
        <end position="221"/>
    </location>
</feature>
<accession>A0ABT4UP81</accession>
<feature type="transmembrane region" description="Helical" evidence="1">
    <location>
        <begin position="227"/>
        <end position="246"/>
    </location>
</feature>
<dbReference type="InterPro" id="IPR036938">
    <property type="entry name" value="PAP2/HPO_sf"/>
</dbReference>
<sequence>MLQRKLWIYSIIFCLVMAITFPKSAICQNDSISIHHTGYIHSYFYNGIGLLKSPLKWNGEDWSKATAAILVTGLTLTMDDAISEPIFKWQSRDAKNFGKAGKFLGNLVPQLSISALSIGYGAITKNQKVKNFGLDNLQSQVYIGGLTYFIKEITHRARPFTGLDKYSFSGPFKNGGYESFYSGHSALAFGTATMLYLHSKKNIWVGVAGYSIATGIAVSRLQKQEHWASDVILGAIMGSAISTFVYKQQEKRRFLKQSLKPLP</sequence>
<dbReference type="EMBL" id="JAQGEF010000038">
    <property type="protein sequence ID" value="MDA3616651.1"/>
    <property type="molecule type" value="Genomic_DNA"/>
</dbReference>
<keyword evidence="1" id="KW-0472">Membrane</keyword>
<proteinExistence type="predicted"/>
<keyword evidence="4" id="KW-1185">Reference proteome</keyword>
<keyword evidence="1" id="KW-1133">Transmembrane helix</keyword>
<evidence type="ECO:0000256" key="1">
    <source>
        <dbReference type="SAM" id="Phobius"/>
    </source>
</evidence>
<evidence type="ECO:0000313" key="4">
    <source>
        <dbReference type="Proteomes" id="UP001210231"/>
    </source>
</evidence>
<protein>
    <submittedName>
        <fullName evidence="3">Phosphatase PAP2 family protein</fullName>
    </submittedName>
</protein>
<dbReference type="SUPFAM" id="SSF48317">
    <property type="entry name" value="Acid phosphatase/Vanadium-dependent haloperoxidase"/>
    <property type="match status" value="1"/>
</dbReference>
<dbReference type="Gene3D" id="1.20.144.10">
    <property type="entry name" value="Phosphatidic acid phosphatase type 2/haloperoxidase"/>
    <property type="match status" value="1"/>
</dbReference>
<name>A0ABT4UP81_9BACT</name>
<reference evidence="3 4" key="1">
    <citation type="submission" date="2022-12" db="EMBL/GenBank/DDBJ databases">
        <title>Chitinophagaceae gen. sp. nov., a new member of the family Chitinophagaceae, isolated from soil in a chemical factory.</title>
        <authorList>
            <person name="Ke Z."/>
        </authorList>
    </citation>
    <scope>NUCLEOTIDE SEQUENCE [LARGE SCALE GENOMIC DNA]</scope>
    <source>
        <strain evidence="3 4">LY-5</strain>
    </source>
</reference>
<feature type="domain" description="Phosphatidic acid phosphatase type 2/haloperoxidase" evidence="2">
    <location>
        <begin position="136"/>
        <end position="246"/>
    </location>
</feature>
<evidence type="ECO:0000313" key="3">
    <source>
        <dbReference type="EMBL" id="MDA3616651.1"/>
    </source>
</evidence>
<dbReference type="Pfam" id="PF01569">
    <property type="entry name" value="PAP2"/>
    <property type="match status" value="1"/>
</dbReference>
<dbReference type="SMART" id="SM00014">
    <property type="entry name" value="acidPPc"/>
    <property type="match status" value="1"/>
</dbReference>
<evidence type="ECO:0000259" key="2">
    <source>
        <dbReference type="SMART" id="SM00014"/>
    </source>
</evidence>
<dbReference type="Proteomes" id="UP001210231">
    <property type="component" value="Unassembled WGS sequence"/>
</dbReference>
<gene>
    <name evidence="3" type="ORF">O3P16_17705</name>
</gene>
<organism evidence="3 4">
    <name type="scientific">Polluticaenibacter yanchengensis</name>
    <dbReference type="NCBI Taxonomy" id="3014562"/>
    <lineage>
        <taxon>Bacteria</taxon>
        <taxon>Pseudomonadati</taxon>
        <taxon>Bacteroidota</taxon>
        <taxon>Chitinophagia</taxon>
        <taxon>Chitinophagales</taxon>
        <taxon>Chitinophagaceae</taxon>
        <taxon>Polluticaenibacter</taxon>
    </lineage>
</organism>
<keyword evidence="1" id="KW-0812">Transmembrane</keyword>
<comment type="caution">
    <text evidence="3">The sequence shown here is derived from an EMBL/GenBank/DDBJ whole genome shotgun (WGS) entry which is preliminary data.</text>
</comment>
<feature type="transmembrane region" description="Helical" evidence="1">
    <location>
        <begin position="6"/>
        <end position="26"/>
    </location>
</feature>
<dbReference type="InterPro" id="IPR000326">
    <property type="entry name" value="PAP2/HPO"/>
</dbReference>
<dbReference type="RefSeq" id="WP_407032981.1">
    <property type="nucleotide sequence ID" value="NZ_JAQGEF010000038.1"/>
</dbReference>